<dbReference type="OrthoDB" id="8526125at2"/>
<dbReference type="InterPro" id="IPR000485">
    <property type="entry name" value="AsnC-type_HTH_dom"/>
</dbReference>
<dbReference type="PROSITE" id="PS50956">
    <property type="entry name" value="HTH_ASNC_2"/>
    <property type="match status" value="1"/>
</dbReference>
<dbReference type="FunFam" id="1.10.10.10:FF:000186">
    <property type="entry name" value="AsnC family transcriptional regulator"/>
    <property type="match status" value="1"/>
</dbReference>
<evidence type="ECO:0000256" key="4">
    <source>
        <dbReference type="ARBA" id="ARBA00023163"/>
    </source>
</evidence>
<keyword evidence="3" id="KW-0010">Activator</keyword>
<name>A0A1K2HNH0_9NEIS</name>
<feature type="domain" description="HTH asnC-type" evidence="5">
    <location>
        <begin position="4"/>
        <end position="65"/>
    </location>
</feature>
<sequence>MRELDRIDRKILTLLQQDGRMALTELADKVGLSTTPTSERVKRLEREGVIEGYYARVNPRAVACAQLVFVELRLAAKSAEIFDQFRREVMKLPNIVECHLVSGDFDYLVKARISDMSQYRLLLGDILLNLPGAVESRSYVVMEEVKETLALPVQGGQLGASS</sequence>
<dbReference type="GO" id="GO:0043201">
    <property type="term" value="P:response to L-leucine"/>
    <property type="evidence" value="ECO:0007669"/>
    <property type="project" value="TreeGrafter"/>
</dbReference>
<organism evidence="6 7">
    <name type="scientific">Chitinimonas taiwanensis DSM 18899</name>
    <dbReference type="NCBI Taxonomy" id="1121279"/>
    <lineage>
        <taxon>Bacteria</taxon>
        <taxon>Pseudomonadati</taxon>
        <taxon>Pseudomonadota</taxon>
        <taxon>Betaproteobacteria</taxon>
        <taxon>Neisseriales</taxon>
        <taxon>Chitinibacteraceae</taxon>
        <taxon>Chitinimonas</taxon>
    </lineage>
</organism>
<dbReference type="InterPro" id="IPR036390">
    <property type="entry name" value="WH_DNA-bd_sf"/>
</dbReference>
<reference evidence="6 7" key="1">
    <citation type="submission" date="2016-11" db="EMBL/GenBank/DDBJ databases">
        <authorList>
            <person name="Jaros S."/>
            <person name="Januszkiewicz K."/>
            <person name="Wedrychowicz H."/>
        </authorList>
    </citation>
    <scope>NUCLEOTIDE SEQUENCE [LARGE SCALE GENOMIC DNA]</scope>
    <source>
        <strain evidence="6 7">DSM 18899</strain>
    </source>
</reference>
<dbReference type="GO" id="GO:0043565">
    <property type="term" value="F:sequence-specific DNA binding"/>
    <property type="evidence" value="ECO:0007669"/>
    <property type="project" value="InterPro"/>
</dbReference>
<dbReference type="GO" id="GO:0005829">
    <property type="term" value="C:cytosol"/>
    <property type="evidence" value="ECO:0007669"/>
    <property type="project" value="TreeGrafter"/>
</dbReference>
<evidence type="ECO:0000259" key="5">
    <source>
        <dbReference type="PROSITE" id="PS50956"/>
    </source>
</evidence>
<dbReference type="Proteomes" id="UP000186513">
    <property type="component" value="Unassembled WGS sequence"/>
</dbReference>
<dbReference type="InterPro" id="IPR019888">
    <property type="entry name" value="Tscrpt_reg_AsnC-like"/>
</dbReference>
<dbReference type="InterPro" id="IPR019887">
    <property type="entry name" value="Tscrpt_reg_AsnC/Lrp_C"/>
</dbReference>
<dbReference type="PANTHER" id="PTHR30154:SF0">
    <property type="entry name" value="LEUCINE-RESPONSIVE REGULATORY PROTEIN"/>
    <property type="match status" value="1"/>
</dbReference>
<dbReference type="PRINTS" id="PR00033">
    <property type="entry name" value="HTHASNC"/>
</dbReference>
<keyword evidence="4" id="KW-0804">Transcription</keyword>
<dbReference type="EMBL" id="FPKR01000010">
    <property type="protein sequence ID" value="SFZ77786.1"/>
    <property type="molecule type" value="Genomic_DNA"/>
</dbReference>
<dbReference type="Pfam" id="PF13412">
    <property type="entry name" value="HTH_24"/>
    <property type="match status" value="1"/>
</dbReference>
<evidence type="ECO:0000313" key="6">
    <source>
        <dbReference type="EMBL" id="SFZ77786.1"/>
    </source>
</evidence>
<dbReference type="PROSITE" id="PS00519">
    <property type="entry name" value="HTH_ASNC_1"/>
    <property type="match status" value="1"/>
</dbReference>
<dbReference type="SUPFAM" id="SSF46785">
    <property type="entry name" value="Winged helix' DNA-binding domain"/>
    <property type="match status" value="1"/>
</dbReference>
<dbReference type="SUPFAM" id="SSF54909">
    <property type="entry name" value="Dimeric alpha+beta barrel"/>
    <property type="match status" value="1"/>
</dbReference>
<protein>
    <submittedName>
        <fullName evidence="6">Lrp/AsnC family transcriptional regulator, leucine-responsive regulatory protein</fullName>
    </submittedName>
</protein>
<dbReference type="InterPro" id="IPR036388">
    <property type="entry name" value="WH-like_DNA-bd_sf"/>
</dbReference>
<dbReference type="CDD" id="cd00090">
    <property type="entry name" value="HTH_ARSR"/>
    <property type="match status" value="1"/>
</dbReference>
<dbReference type="InterPro" id="IPR011008">
    <property type="entry name" value="Dimeric_a/b-barrel"/>
</dbReference>
<evidence type="ECO:0000256" key="3">
    <source>
        <dbReference type="ARBA" id="ARBA00023159"/>
    </source>
</evidence>
<dbReference type="GO" id="GO:0006355">
    <property type="term" value="P:regulation of DNA-templated transcription"/>
    <property type="evidence" value="ECO:0007669"/>
    <property type="project" value="UniProtKB-ARBA"/>
</dbReference>
<accession>A0A1K2HNH0</accession>
<dbReference type="STRING" id="1121279.SAMN02745887_02587"/>
<gene>
    <name evidence="6" type="ORF">SAMN02745887_02587</name>
</gene>
<dbReference type="AlphaFoldDB" id="A0A1K2HNH0"/>
<proteinExistence type="predicted"/>
<evidence type="ECO:0000313" key="7">
    <source>
        <dbReference type="Proteomes" id="UP000186513"/>
    </source>
</evidence>
<keyword evidence="7" id="KW-1185">Reference proteome</keyword>
<dbReference type="InterPro" id="IPR011991">
    <property type="entry name" value="ArsR-like_HTH"/>
</dbReference>
<dbReference type="InterPro" id="IPR019885">
    <property type="entry name" value="Tscrpt_reg_HTH_AsnC-type_CS"/>
</dbReference>
<dbReference type="GO" id="GO:0006524">
    <property type="term" value="P:alanine catabolic process"/>
    <property type="evidence" value="ECO:0007669"/>
    <property type="project" value="TreeGrafter"/>
</dbReference>
<dbReference type="Gene3D" id="1.10.10.10">
    <property type="entry name" value="Winged helix-like DNA-binding domain superfamily/Winged helix DNA-binding domain"/>
    <property type="match status" value="1"/>
</dbReference>
<dbReference type="RefSeq" id="WP_072429095.1">
    <property type="nucleotide sequence ID" value="NZ_FPKR01000010.1"/>
</dbReference>
<keyword evidence="1" id="KW-0805">Transcription regulation</keyword>
<dbReference type="Gene3D" id="3.30.70.920">
    <property type="match status" value="1"/>
</dbReference>
<keyword evidence="2" id="KW-0238">DNA-binding</keyword>
<dbReference type="Pfam" id="PF01037">
    <property type="entry name" value="AsnC_trans_reg"/>
    <property type="match status" value="1"/>
</dbReference>
<dbReference type="SMART" id="SM00344">
    <property type="entry name" value="HTH_ASNC"/>
    <property type="match status" value="1"/>
</dbReference>
<dbReference type="PANTHER" id="PTHR30154">
    <property type="entry name" value="LEUCINE-RESPONSIVE REGULATORY PROTEIN"/>
    <property type="match status" value="1"/>
</dbReference>
<evidence type="ECO:0000256" key="2">
    <source>
        <dbReference type="ARBA" id="ARBA00023125"/>
    </source>
</evidence>
<evidence type="ECO:0000256" key="1">
    <source>
        <dbReference type="ARBA" id="ARBA00023015"/>
    </source>
</evidence>